<sequence length="511" mass="57551">MSDSEDEQYIYSDEEDGDGDAFMAESPSAKKARDETHPARVEDGAYVLMGADDVAKMMLAKVKQISELLDVPRDCAEVLLREKGWSPERLTEQYWADGEKLRKAAGLETWTWPDGERSSVTLPQASGTVTCRICFDEVPADKARAAPCGHSFCDECYAGYLDNAVQEGAGCVLAPCPEQECATSVPLKLWEQLLDQERFERLRRFRLENFVTSSKDLRWCPGAGCDKIVRSGAACTSVKCTVANGGCGAAFCVRCGEEAHQPAGCPALAEWAEKCQNESETANWILANTKRCPKCQTRIEKNQGCNHMSCSQCKYEFCWMCMGDWAEHGATTGGFYKCNRFDPSKDNEDDQSDTAKAKRELDRYLHYYKRYHGHDQAQKFATKQLEATEKRMMELQETTSGSWIDVQFLKAANEMVIDCRRVLKYTYVFGYYLDPKKNKMKELFENLQEHLEKFTEQLSEMTELPVDQMDRTEIVNVTRVTESFLVNLIKGTESGLDVPVEPPPAPVAAAK</sequence>
<dbReference type="InterPro" id="IPR013083">
    <property type="entry name" value="Znf_RING/FYVE/PHD"/>
</dbReference>
<dbReference type="PANTHER" id="PTHR11685">
    <property type="entry name" value="RBR FAMILY RING FINGER AND IBR DOMAIN-CONTAINING"/>
    <property type="match status" value="1"/>
</dbReference>
<evidence type="ECO:0000313" key="14">
    <source>
        <dbReference type="EMBL" id="CAE0694282.1"/>
    </source>
</evidence>
<feature type="domain" description="RING-type" evidence="12">
    <location>
        <begin position="131"/>
        <end position="177"/>
    </location>
</feature>
<feature type="coiled-coil region" evidence="10">
    <location>
        <begin position="437"/>
        <end position="464"/>
    </location>
</feature>
<dbReference type="Gene3D" id="3.30.40.10">
    <property type="entry name" value="Zinc/RING finger domain, C3HC4 (zinc finger)"/>
    <property type="match status" value="1"/>
</dbReference>
<evidence type="ECO:0000259" key="12">
    <source>
        <dbReference type="PROSITE" id="PS50089"/>
    </source>
</evidence>
<dbReference type="InterPro" id="IPR045840">
    <property type="entry name" value="Ariadne"/>
</dbReference>
<dbReference type="InterPro" id="IPR044066">
    <property type="entry name" value="TRIAD_supradom"/>
</dbReference>
<keyword evidence="5" id="KW-0677">Repeat</keyword>
<evidence type="ECO:0000256" key="11">
    <source>
        <dbReference type="SAM" id="MobiDB-lite"/>
    </source>
</evidence>
<keyword evidence="8" id="KW-0862">Zinc</keyword>
<keyword evidence="4" id="KW-0479">Metal-binding</keyword>
<evidence type="ECO:0000256" key="4">
    <source>
        <dbReference type="ARBA" id="ARBA00022723"/>
    </source>
</evidence>
<dbReference type="GO" id="GO:0008270">
    <property type="term" value="F:zinc ion binding"/>
    <property type="evidence" value="ECO:0007669"/>
    <property type="project" value="UniProtKB-KW"/>
</dbReference>
<dbReference type="SMART" id="SM00647">
    <property type="entry name" value="IBR"/>
    <property type="match status" value="2"/>
</dbReference>
<evidence type="ECO:0000256" key="7">
    <source>
        <dbReference type="ARBA" id="ARBA00022786"/>
    </source>
</evidence>
<dbReference type="PROSITE" id="PS51873">
    <property type="entry name" value="TRIAD"/>
    <property type="match status" value="1"/>
</dbReference>
<dbReference type="Proteomes" id="UP000789595">
    <property type="component" value="Unassembled WGS sequence"/>
</dbReference>
<dbReference type="Gene3D" id="1.20.120.1750">
    <property type="match status" value="1"/>
</dbReference>
<dbReference type="EMBL" id="CAKKNE010000004">
    <property type="protein sequence ID" value="CAH0374234.1"/>
    <property type="molecule type" value="Genomic_DNA"/>
</dbReference>
<keyword evidence="10" id="KW-0175">Coiled coil</keyword>
<dbReference type="PROSITE" id="PS50089">
    <property type="entry name" value="ZF_RING_2"/>
    <property type="match status" value="1"/>
</dbReference>
<dbReference type="Pfam" id="PF22191">
    <property type="entry name" value="IBR_1"/>
    <property type="match status" value="1"/>
</dbReference>
<accession>A0A7S3ZUF2</accession>
<keyword evidence="16" id="KW-1185">Reference proteome</keyword>
<dbReference type="Pfam" id="PF21235">
    <property type="entry name" value="UBA_ARI1"/>
    <property type="match status" value="1"/>
</dbReference>
<dbReference type="InterPro" id="IPR002867">
    <property type="entry name" value="IBR_dom"/>
</dbReference>
<reference evidence="15" key="2">
    <citation type="submission" date="2021-11" db="EMBL/GenBank/DDBJ databases">
        <authorList>
            <consortium name="Genoscope - CEA"/>
            <person name="William W."/>
        </authorList>
    </citation>
    <scope>NUCLEOTIDE SEQUENCE</scope>
</reference>
<dbReference type="Pfam" id="PF13923">
    <property type="entry name" value="zf-C3HC4_2"/>
    <property type="match status" value="1"/>
</dbReference>
<name>A0A7S3ZUF2_9STRA</name>
<evidence type="ECO:0000256" key="2">
    <source>
        <dbReference type="ARBA" id="ARBA00012251"/>
    </source>
</evidence>
<evidence type="ECO:0000256" key="3">
    <source>
        <dbReference type="ARBA" id="ARBA00022679"/>
    </source>
</evidence>
<keyword evidence="7" id="KW-0833">Ubl conjugation pathway</keyword>
<dbReference type="Pfam" id="PF19422">
    <property type="entry name" value="Ariadne"/>
    <property type="match status" value="1"/>
</dbReference>
<dbReference type="OrthoDB" id="10009520at2759"/>
<evidence type="ECO:0000256" key="9">
    <source>
        <dbReference type="PROSITE-ProRule" id="PRU00175"/>
    </source>
</evidence>
<feature type="compositionally biased region" description="Acidic residues" evidence="11">
    <location>
        <begin position="1"/>
        <end position="19"/>
    </location>
</feature>
<evidence type="ECO:0000313" key="15">
    <source>
        <dbReference type="EMBL" id="CAH0374234.1"/>
    </source>
</evidence>
<dbReference type="AlphaFoldDB" id="A0A7S3ZUF2"/>
<keyword evidence="3" id="KW-0808">Transferase</keyword>
<comment type="catalytic activity">
    <reaction evidence="1">
        <text>[E2 ubiquitin-conjugating enzyme]-S-ubiquitinyl-L-cysteine + [acceptor protein]-L-lysine = [E2 ubiquitin-conjugating enzyme]-L-cysteine + [acceptor protein]-N(6)-ubiquitinyl-L-lysine.</text>
        <dbReference type="EC" id="2.3.2.31"/>
    </reaction>
</comment>
<dbReference type="SMART" id="SM00184">
    <property type="entry name" value="RING"/>
    <property type="match status" value="2"/>
</dbReference>
<dbReference type="InterPro" id="IPR048962">
    <property type="entry name" value="ARIH1-like_UBL"/>
</dbReference>
<evidence type="ECO:0000256" key="8">
    <source>
        <dbReference type="ARBA" id="ARBA00022833"/>
    </source>
</evidence>
<reference evidence="14" key="1">
    <citation type="submission" date="2021-01" db="EMBL/GenBank/DDBJ databases">
        <authorList>
            <person name="Corre E."/>
            <person name="Pelletier E."/>
            <person name="Niang G."/>
            <person name="Scheremetjew M."/>
            <person name="Finn R."/>
            <person name="Kale V."/>
            <person name="Holt S."/>
            <person name="Cochrane G."/>
            <person name="Meng A."/>
            <person name="Brown T."/>
            <person name="Cohen L."/>
        </authorList>
    </citation>
    <scope>NUCLEOTIDE SEQUENCE</scope>
    <source>
        <strain evidence="14">CCMP1756</strain>
    </source>
</reference>
<dbReference type="GO" id="GO:0016567">
    <property type="term" value="P:protein ubiquitination"/>
    <property type="evidence" value="ECO:0007669"/>
    <property type="project" value="InterPro"/>
</dbReference>
<evidence type="ECO:0000256" key="1">
    <source>
        <dbReference type="ARBA" id="ARBA00001798"/>
    </source>
</evidence>
<dbReference type="InterPro" id="IPR001841">
    <property type="entry name" value="Znf_RING"/>
</dbReference>
<evidence type="ECO:0000256" key="10">
    <source>
        <dbReference type="SAM" id="Coils"/>
    </source>
</evidence>
<feature type="region of interest" description="Disordered" evidence="11">
    <location>
        <begin position="1"/>
        <end position="37"/>
    </location>
</feature>
<keyword evidence="6 9" id="KW-0863">Zinc-finger</keyword>
<organism evidence="14">
    <name type="scientific">Pelagomonas calceolata</name>
    <dbReference type="NCBI Taxonomy" id="35677"/>
    <lineage>
        <taxon>Eukaryota</taxon>
        <taxon>Sar</taxon>
        <taxon>Stramenopiles</taxon>
        <taxon>Ochrophyta</taxon>
        <taxon>Pelagophyceae</taxon>
        <taxon>Pelagomonadales</taxon>
        <taxon>Pelagomonadaceae</taxon>
        <taxon>Pelagomonas</taxon>
    </lineage>
</organism>
<dbReference type="FunFam" id="1.20.120.1750:FF:000022">
    <property type="entry name" value="RBR-type E3 ubiquitin transferase"/>
    <property type="match status" value="1"/>
</dbReference>
<dbReference type="InterPro" id="IPR047556">
    <property type="entry name" value="Rcat_RBR_TRIAD1"/>
</dbReference>
<protein>
    <recommendedName>
        <fullName evidence="2">RBR-type E3 ubiquitin transferase</fullName>
        <ecNumber evidence="2">2.3.2.31</ecNumber>
    </recommendedName>
</protein>
<dbReference type="EC" id="2.3.2.31" evidence="2"/>
<evidence type="ECO:0000313" key="16">
    <source>
        <dbReference type="Proteomes" id="UP000789595"/>
    </source>
</evidence>
<dbReference type="InterPro" id="IPR031127">
    <property type="entry name" value="E3_UB_ligase_RBR"/>
</dbReference>
<dbReference type="EMBL" id="HBIW01011358">
    <property type="protein sequence ID" value="CAE0694282.1"/>
    <property type="molecule type" value="Transcribed_RNA"/>
</dbReference>
<evidence type="ECO:0000256" key="6">
    <source>
        <dbReference type="ARBA" id="ARBA00022771"/>
    </source>
</evidence>
<dbReference type="Pfam" id="PF01485">
    <property type="entry name" value="IBR"/>
    <property type="match status" value="1"/>
</dbReference>
<gene>
    <name evidence="14" type="ORF">PCAL00307_LOCUS9718</name>
    <name evidence="15" type="ORF">PECAL_4P15060</name>
</gene>
<evidence type="ECO:0000256" key="5">
    <source>
        <dbReference type="ARBA" id="ARBA00022737"/>
    </source>
</evidence>
<feature type="domain" description="RING-type" evidence="13">
    <location>
        <begin position="127"/>
        <end position="342"/>
    </location>
</feature>
<dbReference type="FunFam" id="3.30.40.10:FF:000019">
    <property type="entry name" value="RBR-type E3 ubiquitin transferase"/>
    <property type="match status" value="1"/>
</dbReference>
<dbReference type="CDD" id="cd20360">
    <property type="entry name" value="Rcat_RBR_TRIAD1"/>
    <property type="match status" value="1"/>
</dbReference>
<dbReference type="SUPFAM" id="SSF57850">
    <property type="entry name" value="RING/U-box"/>
    <property type="match status" value="3"/>
</dbReference>
<dbReference type="InterPro" id="IPR017907">
    <property type="entry name" value="Znf_RING_CS"/>
</dbReference>
<dbReference type="GO" id="GO:0061630">
    <property type="term" value="F:ubiquitin protein ligase activity"/>
    <property type="evidence" value="ECO:0007669"/>
    <property type="project" value="UniProtKB-EC"/>
</dbReference>
<evidence type="ECO:0000259" key="13">
    <source>
        <dbReference type="PROSITE" id="PS51873"/>
    </source>
</evidence>
<proteinExistence type="predicted"/>
<dbReference type="PROSITE" id="PS00518">
    <property type="entry name" value="ZF_RING_1"/>
    <property type="match status" value="1"/>
</dbReference>